<dbReference type="InterPro" id="IPR015410">
    <property type="entry name" value="DUF1985"/>
</dbReference>
<reference evidence="3" key="1">
    <citation type="submission" date="2016-06" db="EMBL/GenBank/DDBJ databases">
        <title>Parallel loss of symbiosis genes in relatives of nitrogen-fixing non-legume Parasponia.</title>
        <authorList>
            <person name="Van Velzen R."/>
            <person name="Holmer R."/>
            <person name="Bu F."/>
            <person name="Rutten L."/>
            <person name="Van Zeijl A."/>
            <person name="Liu W."/>
            <person name="Santuari L."/>
            <person name="Cao Q."/>
            <person name="Sharma T."/>
            <person name="Shen D."/>
            <person name="Roswanjaya Y."/>
            <person name="Wardhani T."/>
            <person name="Kalhor M.S."/>
            <person name="Jansen J."/>
            <person name="Van den Hoogen J."/>
            <person name="Gungor B."/>
            <person name="Hartog M."/>
            <person name="Hontelez J."/>
            <person name="Verver J."/>
            <person name="Yang W.-C."/>
            <person name="Schijlen E."/>
            <person name="Repin R."/>
            <person name="Schilthuizen M."/>
            <person name="Schranz E."/>
            <person name="Heidstra R."/>
            <person name="Miyata K."/>
            <person name="Fedorova E."/>
            <person name="Kohlen W."/>
            <person name="Bisseling T."/>
            <person name="Smit S."/>
            <person name="Geurts R."/>
        </authorList>
    </citation>
    <scope>NUCLEOTIDE SEQUENCE [LARGE SCALE GENOMIC DNA]</scope>
    <source>
        <strain evidence="3">cv. WU1-14</strain>
    </source>
</reference>
<feature type="domain" description="DUF1985" evidence="1">
    <location>
        <begin position="8"/>
        <end position="93"/>
    </location>
</feature>
<evidence type="ECO:0000259" key="1">
    <source>
        <dbReference type="Pfam" id="PF09331"/>
    </source>
</evidence>
<name>A0A2P5AGP9_PARAD</name>
<sequence length="139" mass="16192">MTRCQSKDKLNNLDKYFKDCSSINQIILEKCFKESEFANDKTFISMACLYLISNLLCSTIKDKLVDKNVMHMCESGEFNNHPWGKELFRITLKYLKAALNIKFGKCNVSNKYDESKKLKISKKSVNIYKLYGFLLAFQV</sequence>
<dbReference type="EMBL" id="JXTB01000600">
    <property type="protein sequence ID" value="PON35712.1"/>
    <property type="molecule type" value="Genomic_DNA"/>
</dbReference>
<accession>A0A2P5AGP9</accession>
<dbReference type="OrthoDB" id="1750169at2759"/>
<gene>
    <name evidence="2" type="ORF">PanWU01x14_334140</name>
</gene>
<keyword evidence="3" id="KW-1185">Reference proteome</keyword>
<dbReference type="Pfam" id="PF09331">
    <property type="entry name" value="DUF1985"/>
    <property type="match status" value="1"/>
</dbReference>
<proteinExistence type="predicted"/>
<evidence type="ECO:0000313" key="3">
    <source>
        <dbReference type="Proteomes" id="UP000237105"/>
    </source>
</evidence>
<organism evidence="2 3">
    <name type="scientific">Parasponia andersonii</name>
    <name type="common">Sponia andersonii</name>
    <dbReference type="NCBI Taxonomy" id="3476"/>
    <lineage>
        <taxon>Eukaryota</taxon>
        <taxon>Viridiplantae</taxon>
        <taxon>Streptophyta</taxon>
        <taxon>Embryophyta</taxon>
        <taxon>Tracheophyta</taxon>
        <taxon>Spermatophyta</taxon>
        <taxon>Magnoliopsida</taxon>
        <taxon>eudicotyledons</taxon>
        <taxon>Gunneridae</taxon>
        <taxon>Pentapetalae</taxon>
        <taxon>rosids</taxon>
        <taxon>fabids</taxon>
        <taxon>Rosales</taxon>
        <taxon>Cannabaceae</taxon>
        <taxon>Parasponia</taxon>
    </lineage>
</organism>
<dbReference type="AlphaFoldDB" id="A0A2P5AGP9"/>
<dbReference type="Proteomes" id="UP000237105">
    <property type="component" value="Unassembled WGS sequence"/>
</dbReference>
<evidence type="ECO:0000313" key="2">
    <source>
        <dbReference type="EMBL" id="PON35712.1"/>
    </source>
</evidence>
<dbReference type="PANTHER" id="PTHR48449">
    <property type="entry name" value="DUF1985 DOMAIN-CONTAINING PROTEIN"/>
    <property type="match status" value="1"/>
</dbReference>
<protein>
    <recommendedName>
        <fullName evidence="1">DUF1985 domain-containing protein</fullName>
    </recommendedName>
</protein>
<dbReference type="PANTHER" id="PTHR48449:SF1">
    <property type="entry name" value="DUF1985 DOMAIN-CONTAINING PROTEIN"/>
    <property type="match status" value="1"/>
</dbReference>
<comment type="caution">
    <text evidence="2">The sequence shown here is derived from an EMBL/GenBank/DDBJ whole genome shotgun (WGS) entry which is preliminary data.</text>
</comment>